<evidence type="ECO:0000259" key="2">
    <source>
        <dbReference type="PROSITE" id="PS50404"/>
    </source>
</evidence>
<dbReference type="InterPro" id="IPR010987">
    <property type="entry name" value="Glutathione-S-Trfase_C-like"/>
</dbReference>
<feature type="domain" description="GST C-terminal" evidence="3">
    <location>
        <begin position="111"/>
        <end position="242"/>
    </location>
</feature>
<dbReference type="InterPro" id="IPR036249">
    <property type="entry name" value="Thioredoxin-like_sf"/>
</dbReference>
<dbReference type="SFLD" id="SFLDS00019">
    <property type="entry name" value="Glutathione_Transferase_(cytos"/>
    <property type="match status" value="1"/>
</dbReference>
<dbReference type="OrthoDB" id="422574at2759"/>
<evidence type="ECO:0000259" key="3">
    <source>
        <dbReference type="PROSITE" id="PS50405"/>
    </source>
</evidence>
<dbReference type="AlphaFoldDB" id="A0A3D8R293"/>
<dbReference type="SFLD" id="SFLDG00358">
    <property type="entry name" value="Main_(cytGST)"/>
    <property type="match status" value="1"/>
</dbReference>
<dbReference type="PANTHER" id="PTHR44051:SF8">
    <property type="entry name" value="GLUTATHIONE S-TRANSFERASE GSTA"/>
    <property type="match status" value="1"/>
</dbReference>
<accession>A0A3D8R293</accession>
<dbReference type="Gene3D" id="3.40.30.10">
    <property type="entry name" value="Glutaredoxin"/>
    <property type="match status" value="1"/>
</dbReference>
<dbReference type="Pfam" id="PF14497">
    <property type="entry name" value="GST_C_3"/>
    <property type="match status" value="1"/>
</dbReference>
<dbReference type="PROSITE" id="PS50405">
    <property type="entry name" value="GST_CTER"/>
    <property type="match status" value="1"/>
</dbReference>
<protein>
    <submittedName>
        <fullName evidence="4">Glutathione S-transferas-like protein</fullName>
    </submittedName>
</protein>
<dbReference type="InterPro" id="IPR004046">
    <property type="entry name" value="GST_C"/>
</dbReference>
<comment type="caution">
    <text evidence="4">The sequence shown here is derived from an EMBL/GenBank/DDBJ whole genome shotgun (WGS) entry which is preliminary data.</text>
</comment>
<dbReference type="Gene3D" id="1.20.1050.10">
    <property type="match status" value="1"/>
</dbReference>
<reference evidence="4 5" key="1">
    <citation type="journal article" date="2018" name="IMA Fungus">
        <title>IMA Genome-F 9: Draft genome sequence of Annulohypoxylon stygium, Aspergillus mulundensis, Berkeleyomyces basicola (syn. Thielaviopsis basicola), Ceratocystis smalleyi, two Cercospora beticola strains, Coleophoma cylindrospora, Fusarium fracticaudum, Phialophora cf. hyalina, and Morchella septimelata.</title>
        <authorList>
            <person name="Wingfield B.D."/>
            <person name="Bills G.F."/>
            <person name="Dong Y."/>
            <person name="Huang W."/>
            <person name="Nel W.J."/>
            <person name="Swalarsk-Parry B.S."/>
            <person name="Vaghefi N."/>
            <person name="Wilken P.M."/>
            <person name="An Z."/>
            <person name="de Beer Z.W."/>
            <person name="De Vos L."/>
            <person name="Chen L."/>
            <person name="Duong T.A."/>
            <person name="Gao Y."/>
            <person name="Hammerbacher A."/>
            <person name="Kikkert J.R."/>
            <person name="Li Y."/>
            <person name="Li H."/>
            <person name="Li K."/>
            <person name="Li Q."/>
            <person name="Liu X."/>
            <person name="Ma X."/>
            <person name="Naidoo K."/>
            <person name="Pethybridge S.J."/>
            <person name="Sun J."/>
            <person name="Steenkamp E.T."/>
            <person name="van der Nest M.A."/>
            <person name="van Wyk S."/>
            <person name="Wingfield M.J."/>
            <person name="Xiong C."/>
            <person name="Yue Q."/>
            <person name="Zhang X."/>
        </authorList>
    </citation>
    <scope>NUCLEOTIDE SEQUENCE [LARGE SCALE GENOMIC DNA]</scope>
    <source>
        <strain evidence="4 5">BP6252</strain>
    </source>
</reference>
<name>A0A3D8R293_9HELO</name>
<dbReference type="CDD" id="cd03048">
    <property type="entry name" value="GST_N_Ure2p_like"/>
    <property type="match status" value="1"/>
</dbReference>
<dbReference type="SUPFAM" id="SSF52833">
    <property type="entry name" value="Thioredoxin-like"/>
    <property type="match status" value="1"/>
</dbReference>
<dbReference type="STRING" id="1849047.A0A3D8R293"/>
<feature type="domain" description="GST N-terminal" evidence="2">
    <location>
        <begin position="17"/>
        <end position="106"/>
    </location>
</feature>
<dbReference type="SUPFAM" id="SSF47616">
    <property type="entry name" value="GST C-terminal domain-like"/>
    <property type="match status" value="1"/>
</dbReference>
<dbReference type="PANTHER" id="PTHR44051">
    <property type="entry name" value="GLUTATHIONE S-TRANSFERASE-RELATED"/>
    <property type="match status" value="1"/>
</dbReference>
<sequence length="242" mass="27972">MTFQPYDDETPADVKNAKGLHLVTQNTPNGQKVQIFLEELASAYGTEWTTTLINIATNEQKKDWFLRLNPNGRIPIIIDNAQSPPFPVMETSAELLYLLKYDKDNRFGFEDELEQSELVQWLFFWHGSGAPYQGNLGFFRRAQEQSEFAINRFRKETYRVLGVLEIQLSGKYTGQPKDFLAGSGKGKYTVADIGTWAWVKNWRFSGYTEEEMKEFPHLLKWIDRVADRPAVQRGIGQKYIQS</sequence>
<dbReference type="PROSITE" id="PS50404">
    <property type="entry name" value="GST_NTER"/>
    <property type="match status" value="1"/>
</dbReference>
<dbReference type="InterPro" id="IPR036282">
    <property type="entry name" value="Glutathione-S-Trfase_C_sf"/>
</dbReference>
<dbReference type="InterPro" id="IPR004045">
    <property type="entry name" value="Glutathione_S-Trfase_N"/>
</dbReference>
<comment type="similarity">
    <text evidence="1">Belongs to the GST superfamily.</text>
</comment>
<dbReference type="InterPro" id="IPR040079">
    <property type="entry name" value="Glutathione_S-Trfase"/>
</dbReference>
<evidence type="ECO:0000256" key="1">
    <source>
        <dbReference type="ARBA" id="ARBA00007409"/>
    </source>
</evidence>
<gene>
    <name evidence="4" type="ORF">BP6252_09568</name>
</gene>
<dbReference type="Proteomes" id="UP000256645">
    <property type="component" value="Unassembled WGS sequence"/>
</dbReference>
<organism evidence="4 5">
    <name type="scientific">Coleophoma cylindrospora</name>
    <dbReference type="NCBI Taxonomy" id="1849047"/>
    <lineage>
        <taxon>Eukaryota</taxon>
        <taxon>Fungi</taxon>
        <taxon>Dikarya</taxon>
        <taxon>Ascomycota</taxon>
        <taxon>Pezizomycotina</taxon>
        <taxon>Leotiomycetes</taxon>
        <taxon>Helotiales</taxon>
        <taxon>Dermateaceae</taxon>
        <taxon>Coleophoma</taxon>
    </lineage>
</organism>
<dbReference type="Pfam" id="PF13409">
    <property type="entry name" value="GST_N_2"/>
    <property type="match status" value="1"/>
</dbReference>
<dbReference type="EMBL" id="PDLM01000010">
    <property type="protein sequence ID" value="RDW68172.1"/>
    <property type="molecule type" value="Genomic_DNA"/>
</dbReference>
<proteinExistence type="inferred from homology"/>
<keyword evidence="5" id="KW-1185">Reference proteome</keyword>
<evidence type="ECO:0000313" key="4">
    <source>
        <dbReference type="EMBL" id="RDW68172.1"/>
    </source>
</evidence>
<evidence type="ECO:0000313" key="5">
    <source>
        <dbReference type="Proteomes" id="UP000256645"/>
    </source>
</evidence>